<keyword evidence="7" id="KW-1185">Reference proteome</keyword>
<evidence type="ECO:0000313" key="6">
    <source>
        <dbReference type="EMBL" id="SCF01059.1"/>
    </source>
</evidence>
<keyword evidence="3" id="KW-0347">Helicase</keyword>
<keyword evidence="4" id="KW-0067">ATP-binding</keyword>
<dbReference type="InterPro" id="IPR027417">
    <property type="entry name" value="P-loop_NTPase"/>
</dbReference>
<dbReference type="RefSeq" id="WP_139135473.1">
    <property type="nucleotide sequence ID" value="NZ_FMCQ01000007.1"/>
</dbReference>
<dbReference type="GeneID" id="93471812"/>
<sequence length="440" mass="47248">MTSPAADAEAAFQRIIATFTSSAQPGVVVDSPPGAGKSTLVVRSSTQLAADGEPVMVVAQTNSQVDDLVARIARRAPTLRIGRLSRADYVPSPDVQRPNVQVSSDIRKLADCAIIVGTASKWVWVTEGRWPWAIIDEAYQMRSDLLLRIAARFDRILFVGDPGQLDPFSTVETNRWAGVPWDPMQSAVAALLRNNPDTPQERLPVSWRLPPSAAPIVQRAFYPSTTFTAGTVPEERSVHLPVAGVGAAAVDEVINLASETGWGFYELPARNTIRTDAEAVAATAAIAARLLQRGTETVCEESPGGRRLTADRIAIGAAHRDQVAAIARALRAIGGAASQCRVDTANRLQGAEFDMTIVLHPLSGRRDATAFHLESGRLCVLTSRHRHACIVVGRAGIPELLDAHPSVEPVHLKSLLKFPDGWEANQAMLGHLGQHTVPAL</sequence>
<evidence type="ECO:0000256" key="2">
    <source>
        <dbReference type="ARBA" id="ARBA00022801"/>
    </source>
</evidence>
<evidence type="ECO:0000256" key="3">
    <source>
        <dbReference type="ARBA" id="ARBA00022806"/>
    </source>
</evidence>
<protein>
    <submittedName>
        <fullName evidence="6">AAA domain-containing protein</fullName>
    </submittedName>
</protein>
<dbReference type="InterPro" id="IPR041679">
    <property type="entry name" value="DNA2/NAM7-like_C"/>
</dbReference>
<comment type="caution">
    <text evidence="6">The sequence shown here is derived from an EMBL/GenBank/DDBJ whole genome shotgun (WGS) entry which is preliminary data.</text>
</comment>
<keyword evidence="2" id="KW-0378">Hydrolase</keyword>
<dbReference type="Pfam" id="PF13604">
    <property type="entry name" value="AAA_30"/>
    <property type="match status" value="1"/>
</dbReference>
<keyword evidence="1" id="KW-0547">Nucleotide-binding</keyword>
<dbReference type="Proteomes" id="UP000199405">
    <property type="component" value="Unassembled WGS sequence"/>
</dbReference>
<organism evidence="6 7">
    <name type="scientific">Micromonospora tulbaghiae</name>
    <dbReference type="NCBI Taxonomy" id="479978"/>
    <lineage>
        <taxon>Bacteria</taxon>
        <taxon>Bacillati</taxon>
        <taxon>Actinomycetota</taxon>
        <taxon>Actinomycetes</taxon>
        <taxon>Micromonosporales</taxon>
        <taxon>Micromonosporaceae</taxon>
        <taxon>Micromonospora</taxon>
    </lineage>
</organism>
<dbReference type="PANTHER" id="PTHR43788">
    <property type="entry name" value="DNA2/NAM7 HELICASE FAMILY MEMBER"/>
    <property type="match status" value="1"/>
</dbReference>
<gene>
    <name evidence="6" type="ORF">GA0070562_5091</name>
</gene>
<evidence type="ECO:0000256" key="1">
    <source>
        <dbReference type="ARBA" id="ARBA00022741"/>
    </source>
</evidence>
<dbReference type="PANTHER" id="PTHR43788:SF8">
    <property type="entry name" value="DNA-BINDING PROTEIN SMUBP-2"/>
    <property type="match status" value="1"/>
</dbReference>
<dbReference type="Pfam" id="PF13087">
    <property type="entry name" value="AAA_12"/>
    <property type="match status" value="1"/>
</dbReference>
<reference evidence="6 7" key="1">
    <citation type="submission" date="2016-06" db="EMBL/GenBank/DDBJ databases">
        <authorList>
            <person name="Varghese N."/>
            <person name="Submissions Spin"/>
        </authorList>
    </citation>
    <scope>NUCLEOTIDE SEQUENCE [LARGE SCALE GENOMIC DNA]</scope>
    <source>
        <strain evidence="6 7">DSM 45142</strain>
    </source>
</reference>
<dbReference type="InterPro" id="IPR050534">
    <property type="entry name" value="Coronavir_polyprotein_1ab"/>
</dbReference>
<proteinExistence type="predicted"/>
<accession>A0ABY0KQP8</accession>
<evidence type="ECO:0000259" key="5">
    <source>
        <dbReference type="Pfam" id="PF13087"/>
    </source>
</evidence>
<dbReference type="SUPFAM" id="SSF52540">
    <property type="entry name" value="P-loop containing nucleoside triphosphate hydrolases"/>
    <property type="match status" value="1"/>
</dbReference>
<evidence type="ECO:0000256" key="4">
    <source>
        <dbReference type="ARBA" id="ARBA00022840"/>
    </source>
</evidence>
<dbReference type="Gene3D" id="3.40.50.300">
    <property type="entry name" value="P-loop containing nucleotide triphosphate hydrolases"/>
    <property type="match status" value="2"/>
</dbReference>
<dbReference type="EMBL" id="FMCQ01000007">
    <property type="protein sequence ID" value="SCF01059.1"/>
    <property type="molecule type" value="Genomic_DNA"/>
</dbReference>
<evidence type="ECO:0000313" key="7">
    <source>
        <dbReference type="Proteomes" id="UP000199405"/>
    </source>
</evidence>
<name>A0ABY0KQP8_9ACTN</name>
<feature type="domain" description="DNA2/NAM7 helicase-like C-terminal" evidence="5">
    <location>
        <begin position="281"/>
        <end position="394"/>
    </location>
</feature>